<dbReference type="SUPFAM" id="SSF52768">
    <property type="entry name" value="Arginase/deacetylase"/>
    <property type="match status" value="1"/>
</dbReference>
<feature type="binding site" evidence="12">
    <location>
        <position position="213"/>
    </location>
    <ligand>
        <name>a divalent metal cation</name>
        <dbReference type="ChEBI" id="CHEBI:60240"/>
    </ligand>
</feature>
<dbReference type="Gene3D" id="3.40.800.20">
    <property type="entry name" value="Histone deacetylase domain"/>
    <property type="match status" value="1"/>
</dbReference>
<dbReference type="GO" id="GO:0141221">
    <property type="term" value="F:histone deacetylase activity, hydrolytic mechanism"/>
    <property type="evidence" value="ECO:0007669"/>
    <property type="project" value="UniProtKB-EC"/>
</dbReference>
<feature type="binding site" evidence="12">
    <location>
        <position position="305"/>
    </location>
    <ligand>
        <name>a divalent metal cation</name>
        <dbReference type="ChEBI" id="CHEBI:60240"/>
    </ligand>
</feature>
<keyword evidence="12" id="KW-0479">Metal-binding</keyword>
<dbReference type="InterPro" id="IPR023696">
    <property type="entry name" value="Ureohydrolase_dom_sf"/>
</dbReference>
<dbReference type="GO" id="GO:0046872">
    <property type="term" value="F:metal ion binding"/>
    <property type="evidence" value="ECO:0007669"/>
    <property type="project" value="UniProtKB-KW"/>
</dbReference>
<dbReference type="PANTHER" id="PTHR10625:SF36">
    <property type="entry name" value="HISTONE DEACETYLASE 3"/>
    <property type="match status" value="1"/>
</dbReference>
<evidence type="ECO:0000313" key="16">
    <source>
        <dbReference type="Proteomes" id="UP000509510"/>
    </source>
</evidence>
<evidence type="ECO:0000256" key="12">
    <source>
        <dbReference type="PIRSR" id="PIRSR037913-3"/>
    </source>
</evidence>
<keyword evidence="3 9" id="KW-0378">Hydrolase</keyword>
<comment type="catalytic activity">
    <reaction evidence="9">
        <text>N(6)-acetyl-L-lysyl-[histone] + H2O = L-lysyl-[histone] + acetate</text>
        <dbReference type="Rhea" id="RHEA:58196"/>
        <dbReference type="Rhea" id="RHEA-COMP:9845"/>
        <dbReference type="Rhea" id="RHEA-COMP:11338"/>
        <dbReference type="ChEBI" id="CHEBI:15377"/>
        <dbReference type="ChEBI" id="CHEBI:29969"/>
        <dbReference type="ChEBI" id="CHEBI:30089"/>
        <dbReference type="ChEBI" id="CHEBI:61930"/>
        <dbReference type="EC" id="3.5.1.98"/>
    </reaction>
</comment>
<feature type="binding site" evidence="11">
    <location>
        <position position="184"/>
    </location>
    <ligand>
        <name>substrate</name>
    </ligand>
</feature>
<feature type="active site" description="Proton acceptor" evidence="10">
    <location>
        <position position="176"/>
    </location>
</feature>
<dbReference type="InterPro" id="IPR023801">
    <property type="entry name" value="His_deacetylse_dom"/>
</dbReference>
<feature type="binding site" evidence="11">
    <location>
        <position position="134"/>
    </location>
    <ligand>
        <name>substrate</name>
    </ligand>
</feature>
<feature type="domain" description="Histone deacetylase" evidence="14">
    <location>
        <begin position="61"/>
        <end position="359"/>
    </location>
</feature>
<dbReference type="OrthoDB" id="1918432at2759"/>
<evidence type="ECO:0000256" key="2">
    <source>
        <dbReference type="ARBA" id="ARBA00012111"/>
    </source>
</evidence>
<protein>
    <recommendedName>
        <fullName evidence="2 9">Histone deacetylase</fullName>
        <ecNumber evidence="2 9">3.5.1.98</ecNumber>
    </recommendedName>
</protein>
<evidence type="ECO:0000256" key="8">
    <source>
        <dbReference type="ARBA" id="ARBA00061569"/>
    </source>
</evidence>
<feature type="region of interest" description="Disordered" evidence="13">
    <location>
        <begin position="453"/>
        <end position="507"/>
    </location>
</feature>
<dbReference type="GeneID" id="55997476"/>
<comment type="subcellular location">
    <subcellularLocation>
        <location evidence="1 9">Nucleus</location>
    </subcellularLocation>
</comment>
<gene>
    <name evidence="15" type="ORF">TRUGW13939_09995</name>
</gene>
<dbReference type="Proteomes" id="UP000509510">
    <property type="component" value="Chromosome V"/>
</dbReference>
<dbReference type="PIRSF" id="PIRSF037913">
    <property type="entry name" value="His_deacetylse_1"/>
    <property type="match status" value="1"/>
</dbReference>
<dbReference type="InterPro" id="IPR003084">
    <property type="entry name" value="HDAC_I/II"/>
</dbReference>
<feature type="binding site" evidence="12">
    <location>
        <position position="211"/>
    </location>
    <ligand>
        <name>a divalent metal cation</name>
        <dbReference type="ChEBI" id="CHEBI:60240"/>
    </ligand>
</feature>
<dbReference type="PRINTS" id="PR01271">
    <property type="entry name" value="HISDACETLASE"/>
</dbReference>
<evidence type="ECO:0000256" key="4">
    <source>
        <dbReference type="ARBA" id="ARBA00022853"/>
    </source>
</evidence>
<dbReference type="RefSeq" id="XP_035349004.1">
    <property type="nucleotide sequence ID" value="XM_035493111.1"/>
</dbReference>
<reference evidence="16" key="1">
    <citation type="submission" date="2020-06" db="EMBL/GenBank/DDBJ databases">
        <title>A chromosome-scale genome assembly of Talaromyces rugulosus W13939.</title>
        <authorList>
            <person name="Wang B."/>
            <person name="Guo L."/>
            <person name="Ye K."/>
            <person name="Wang L."/>
        </authorList>
    </citation>
    <scope>NUCLEOTIDE SEQUENCE [LARGE SCALE GENOMIC DNA]</scope>
    <source>
        <strain evidence="16">W13939</strain>
    </source>
</reference>
<evidence type="ECO:0000256" key="5">
    <source>
        <dbReference type="ARBA" id="ARBA00023015"/>
    </source>
</evidence>
<dbReference type="GO" id="GO:0070210">
    <property type="term" value="C:Rpd3L-Expanded complex"/>
    <property type="evidence" value="ECO:0007669"/>
    <property type="project" value="TreeGrafter"/>
</dbReference>
<evidence type="ECO:0000256" key="9">
    <source>
        <dbReference type="PIRNR" id="PIRNR037913"/>
    </source>
</evidence>
<proteinExistence type="inferred from homology"/>
<comment type="similarity">
    <text evidence="8 9">Belongs to the histone deacetylase family. HD Type 1 subfamily.</text>
</comment>
<evidence type="ECO:0000256" key="1">
    <source>
        <dbReference type="ARBA" id="ARBA00004123"/>
    </source>
</evidence>
<keyword evidence="16" id="KW-1185">Reference proteome</keyword>
<evidence type="ECO:0000256" key="11">
    <source>
        <dbReference type="PIRSR" id="PIRSR037913-2"/>
    </source>
</evidence>
<dbReference type="InterPro" id="IPR000286">
    <property type="entry name" value="HDACs"/>
</dbReference>
<dbReference type="GO" id="GO:0040029">
    <property type="term" value="P:epigenetic regulation of gene expression"/>
    <property type="evidence" value="ECO:0007669"/>
    <property type="project" value="TreeGrafter"/>
</dbReference>
<accession>A0A7H8R8U8</accession>
<evidence type="ECO:0000313" key="15">
    <source>
        <dbReference type="EMBL" id="QKX62830.1"/>
    </source>
</evidence>
<dbReference type="EC" id="3.5.1.98" evidence="2 9"/>
<name>A0A7H8R8U8_TALRU</name>
<evidence type="ECO:0000256" key="7">
    <source>
        <dbReference type="ARBA" id="ARBA00023242"/>
    </source>
</evidence>
<keyword evidence="4 9" id="KW-0156">Chromatin regulator</keyword>
<evidence type="ECO:0000256" key="10">
    <source>
        <dbReference type="PIRSR" id="PIRSR037913-1"/>
    </source>
</evidence>
<evidence type="ECO:0000256" key="6">
    <source>
        <dbReference type="ARBA" id="ARBA00023163"/>
    </source>
</evidence>
<keyword evidence="7 9" id="KW-0539">Nucleus</keyword>
<dbReference type="PANTHER" id="PTHR10625">
    <property type="entry name" value="HISTONE DEACETYLASE HDAC1-RELATED"/>
    <property type="match status" value="1"/>
</dbReference>
<dbReference type="PRINTS" id="PR01270">
    <property type="entry name" value="HDASUPER"/>
</dbReference>
<dbReference type="Pfam" id="PF00850">
    <property type="entry name" value="Hist_deacetyl"/>
    <property type="match status" value="1"/>
</dbReference>
<dbReference type="InterPro" id="IPR037138">
    <property type="entry name" value="His_deacetylse_dom_sf"/>
</dbReference>
<evidence type="ECO:0000256" key="3">
    <source>
        <dbReference type="ARBA" id="ARBA00022801"/>
    </source>
</evidence>
<dbReference type="GO" id="GO:0034967">
    <property type="term" value="C:Set3 complex"/>
    <property type="evidence" value="ECO:0007669"/>
    <property type="project" value="UniProtKB-ARBA"/>
</dbReference>
<evidence type="ECO:0000256" key="13">
    <source>
        <dbReference type="SAM" id="MobiDB-lite"/>
    </source>
</evidence>
<feature type="compositionally biased region" description="Gly residues" evidence="13">
    <location>
        <begin position="471"/>
        <end position="488"/>
    </location>
</feature>
<dbReference type="AlphaFoldDB" id="A0A7H8R8U8"/>
<organism evidence="15 16">
    <name type="scientific">Talaromyces rugulosus</name>
    <name type="common">Penicillium rugulosum</name>
    <dbReference type="NCBI Taxonomy" id="121627"/>
    <lineage>
        <taxon>Eukaryota</taxon>
        <taxon>Fungi</taxon>
        <taxon>Dikarya</taxon>
        <taxon>Ascomycota</taxon>
        <taxon>Pezizomycotina</taxon>
        <taxon>Eurotiomycetes</taxon>
        <taxon>Eurotiomycetidae</taxon>
        <taxon>Eurotiales</taxon>
        <taxon>Trichocomaceae</taxon>
        <taxon>Talaromyces</taxon>
        <taxon>Talaromyces sect. Islandici</taxon>
    </lineage>
</organism>
<evidence type="ECO:0000259" key="14">
    <source>
        <dbReference type="Pfam" id="PF00850"/>
    </source>
</evidence>
<dbReference type="EMBL" id="CP055902">
    <property type="protein sequence ID" value="QKX62830.1"/>
    <property type="molecule type" value="Genomic_DNA"/>
</dbReference>
<keyword evidence="6 9" id="KW-0804">Transcription</keyword>
<sequence length="507" mass="55795">MARSAIVQEYDTQPSARTVTFSVDQKTNTQRQNNGIERPQGYTVSWHANPAVEAHHFGQSHPMKPWRLTLTKQLVLAYGMHHAMDLYLSRAATFDEMADFHKADYLDFLRQVIPADMEAAEQSDRIASYNFGDDCPIFDGLYSYCSLYAGGTVDAARKLVNNQSDIAINWSGGLHHAKKSEASGFCYVNDIVLGILQLLRFHPRVMYIDIDVHHGDGVEQAFWSSDRVLTVSFHKYDKDNFFPGTGALDSNGPSHPLNPGAHHAINVPLHDGIEDDDYLQLYKDVVGACVETYKPGAIVLQCGADSLGCDRLGCFNLNVTGHGACVSYTKTFGIPLLVVGGGGYTPRNVSRAWTHETSILIDAVDKIDPDIPDTVAFRNHFGPDYSLFPKLSEMRKIENKNTKPYLANVLTAIREQLRYMQGAPSVQMSYIPPDILGLREDMEKELEEEYDLMDEEQEDRDGAGVSTRPSTGGGSVGGGSIGGGGSNGGHKRKDLERGLGTRGELSA</sequence>
<dbReference type="FunFam" id="3.40.800.20:FF:000007">
    <property type="entry name" value="Histone deacetylase"/>
    <property type="match status" value="1"/>
</dbReference>
<keyword evidence="5 9" id="KW-0805">Transcription regulation</keyword>
<feature type="binding site" evidence="11">
    <location>
        <position position="344"/>
    </location>
    <ligand>
        <name>substrate</name>
    </ligand>
</feature>
<dbReference type="KEGG" id="trg:TRUGW13939_09995"/>